<proteinExistence type="predicted"/>
<organism evidence="1 2">
    <name type="scientific">Sorangium cellulosum</name>
    <name type="common">Polyangium cellulosum</name>
    <dbReference type="NCBI Taxonomy" id="56"/>
    <lineage>
        <taxon>Bacteria</taxon>
        <taxon>Pseudomonadati</taxon>
        <taxon>Myxococcota</taxon>
        <taxon>Polyangia</taxon>
        <taxon>Polyangiales</taxon>
        <taxon>Polyangiaceae</taxon>
        <taxon>Sorangium</taxon>
    </lineage>
</organism>
<dbReference type="Proteomes" id="UP000075515">
    <property type="component" value="Unassembled WGS sequence"/>
</dbReference>
<evidence type="ECO:0000313" key="1">
    <source>
        <dbReference type="EMBL" id="KYG02761.1"/>
    </source>
</evidence>
<name>A0A150TDK5_SORCE</name>
<evidence type="ECO:0000313" key="2">
    <source>
        <dbReference type="Proteomes" id="UP000075515"/>
    </source>
</evidence>
<dbReference type="AlphaFoldDB" id="A0A150TDK5"/>
<protein>
    <recommendedName>
        <fullName evidence="3">Outer membrane protein beta-barrel domain-containing protein</fullName>
    </recommendedName>
</protein>
<comment type="caution">
    <text evidence="1">The sequence shown here is derived from an EMBL/GenBank/DDBJ whole genome shotgun (WGS) entry which is preliminary data.</text>
</comment>
<accession>A0A150TDK5</accession>
<gene>
    <name evidence="1" type="ORF">BE18_22175</name>
</gene>
<dbReference type="EMBL" id="JEMC01000532">
    <property type="protein sequence ID" value="KYG02761.1"/>
    <property type="molecule type" value="Genomic_DNA"/>
</dbReference>
<feature type="non-terminal residue" evidence="1">
    <location>
        <position position="1"/>
    </location>
</feature>
<sequence length="159" mass="16471">KLQLGAGPVLAAGFAPGLSVGFSGFVGLRWPDTSLLLEARGDLPVTTAPRPGLTVDTSWLGGSLVPCLHGTWIFGCGVITAGQLRNSVRAKVSFPKTHVYLGLGLRAGAEVPLSSRLAAQLAADLLVNARRPRLWYDDGEAAFAGAASGAVTLRFVASF</sequence>
<evidence type="ECO:0008006" key="3">
    <source>
        <dbReference type="Google" id="ProtNLM"/>
    </source>
</evidence>
<reference evidence="1 2" key="1">
    <citation type="submission" date="2014-02" db="EMBL/GenBank/DDBJ databases">
        <title>The small core and large imbalanced accessory genome model reveals a collaborative survival strategy of Sorangium cellulosum strains in nature.</title>
        <authorList>
            <person name="Han K."/>
            <person name="Peng R."/>
            <person name="Blom J."/>
            <person name="Li Y.-Z."/>
        </authorList>
    </citation>
    <scope>NUCLEOTIDE SEQUENCE [LARGE SCALE GENOMIC DNA]</scope>
    <source>
        <strain evidence="1 2">So0149</strain>
    </source>
</reference>